<feature type="compositionally biased region" description="Polar residues" evidence="1">
    <location>
        <begin position="42"/>
        <end position="55"/>
    </location>
</feature>
<name>A0ABV0VBV1_9TELE</name>
<evidence type="ECO:0000256" key="1">
    <source>
        <dbReference type="SAM" id="MobiDB-lite"/>
    </source>
</evidence>
<proteinExistence type="predicted"/>
<gene>
    <name evidence="2" type="ORF">ILYODFUR_005656</name>
</gene>
<comment type="caution">
    <text evidence="2">The sequence shown here is derived from an EMBL/GenBank/DDBJ whole genome shotgun (WGS) entry which is preliminary data.</text>
</comment>
<dbReference type="Proteomes" id="UP001482620">
    <property type="component" value="Unassembled WGS sequence"/>
</dbReference>
<feature type="region of interest" description="Disordered" evidence="1">
    <location>
        <begin position="1"/>
        <end position="73"/>
    </location>
</feature>
<evidence type="ECO:0000313" key="3">
    <source>
        <dbReference type="Proteomes" id="UP001482620"/>
    </source>
</evidence>
<sequence>MFTHLQARHLELTTSVSELPSEKPHRCTLSEGSRGKSIQAPLWSSSVPAPTPSMQDHQHHSSVYPVPSTHSPSVNKFINFSSVS</sequence>
<accession>A0ABV0VBV1</accession>
<evidence type="ECO:0000313" key="2">
    <source>
        <dbReference type="EMBL" id="MEQ2254621.1"/>
    </source>
</evidence>
<dbReference type="EMBL" id="JAHRIQ010104603">
    <property type="protein sequence ID" value="MEQ2254621.1"/>
    <property type="molecule type" value="Genomic_DNA"/>
</dbReference>
<protein>
    <submittedName>
        <fullName evidence="2">Uncharacterized protein</fullName>
    </submittedName>
</protein>
<keyword evidence="3" id="KW-1185">Reference proteome</keyword>
<organism evidence="2 3">
    <name type="scientific">Ilyodon furcidens</name>
    <name type="common">goldbreast splitfin</name>
    <dbReference type="NCBI Taxonomy" id="33524"/>
    <lineage>
        <taxon>Eukaryota</taxon>
        <taxon>Metazoa</taxon>
        <taxon>Chordata</taxon>
        <taxon>Craniata</taxon>
        <taxon>Vertebrata</taxon>
        <taxon>Euteleostomi</taxon>
        <taxon>Actinopterygii</taxon>
        <taxon>Neopterygii</taxon>
        <taxon>Teleostei</taxon>
        <taxon>Neoteleostei</taxon>
        <taxon>Acanthomorphata</taxon>
        <taxon>Ovalentaria</taxon>
        <taxon>Atherinomorphae</taxon>
        <taxon>Cyprinodontiformes</taxon>
        <taxon>Goodeidae</taxon>
        <taxon>Ilyodon</taxon>
    </lineage>
</organism>
<reference evidence="2 3" key="1">
    <citation type="submission" date="2021-06" db="EMBL/GenBank/DDBJ databases">
        <authorList>
            <person name="Palmer J.M."/>
        </authorList>
    </citation>
    <scope>NUCLEOTIDE SEQUENCE [LARGE SCALE GENOMIC DNA]</scope>
    <source>
        <strain evidence="3">if_2019</strain>
        <tissue evidence="2">Muscle</tissue>
    </source>
</reference>